<dbReference type="EMBL" id="JAUZVZ010000018">
    <property type="protein sequence ID" value="MDP4537040.1"/>
    <property type="molecule type" value="Genomic_DNA"/>
</dbReference>
<dbReference type="Pfam" id="PF00990">
    <property type="entry name" value="GGDEF"/>
    <property type="match status" value="1"/>
</dbReference>
<accession>A0ABT9H2B1</accession>
<dbReference type="InterPro" id="IPR029787">
    <property type="entry name" value="Nucleotide_cyclase"/>
</dbReference>
<dbReference type="InterPro" id="IPR011990">
    <property type="entry name" value="TPR-like_helical_dom_sf"/>
</dbReference>
<dbReference type="GO" id="GO:0052621">
    <property type="term" value="F:diguanylate cyclase activity"/>
    <property type="evidence" value="ECO:0007669"/>
    <property type="project" value="UniProtKB-EC"/>
</dbReference>
<keyword evidence="3" id="KW-0812">Transmembrane</keyword>
<dbReference type="NCBIfam" id="TIGR00254">
    <property type="entry name" value="GGDEF"/>
    <property type="match status" value="1"/>
</dbReference>
<evidence type="ECO:0000313" key="5">
    <source>
        <dbReference type="EMBL" id="MDP4537040.1"/>
    </source>
</evidence>
<feature type="transmembrane region" description="Helical" evidence="3">
    <location>
        <begin position="426"/>
        <end position="446"/>
    </location>
</feature>
<dbReference type="SMART" id="SM00267">
    <property type="entry name" value="GGDEF"/>
    <property type="match status" value="1"/>
</dbReference>
<keyword evidence="5" id="KW-0808">Transferase</keyword>
<keyword evidence="3" id="KW-0472">Membrane</keyword>
<keyword evidence="5" id="KW-0548">Nucleotidyltransferase</keyword>
<gene>
    <name evidence="5" type="ORF">Q3O60_12635</name>
</gene>
<dbReference type="Proteomes" id="UP001231616">
    <property type="component" value="Unassembled WGS sequence"/>
</dbReference>
<dbReference type="InterPro" id="IPR000160">
    <property type="entry name" value="GGDEF_dom"/>
</dbReference>
<comment type="caution">
    <text evidence="5">The sequence shown here is derived from an EMBL/GenBank/DDBJ whole genome shotgun (WGS) entry which is preliminary data.</text>
</comment>
<dbReference type="CDD" id="cd01949">
    <property type="entry name" value="GGDEF"/>
    <property type="match status" value="1"/>
</dbReference>
<feature type="domain" description="GGDEF" evidence="4">
    <location>
        <begin position="481"/>
        <end position="609"/>
    </location>
</feature>
<evidence type="ECO:0000256" key="3">
    <source>
        <dbReference type="SAM" id="Phobius"/>
    </source>
</evidence>
<protein>
    <recommendedName>
        <fullName evidence="1">diguanylate cyclase</fullName>
        <ecNumber evidence="1">2.7.7.65</ecNumber>
    </recommendedName>
</protein>
<keyword evidence="3" id="KW-1133">Transmembrane helix</keyword>
<dbReference type="Gene3D" id="1.25.40.10">
    <property type="entry name" value="Tetratricopeptide repeat domain"/>
    <property type="match status" value="2"/>
</dbReference>
<dbReference type="PANTHER" id="PTHR45138:SF9">
    <property type="entry name" value="DIGUANYLATE CYCLASE DGCM-RELATED"/>
    <property type="match status" value="1"/>
</dbReference>
<keyword evidence="6" id="KW-1185">Reference proteome</keyword>
<evidence type="ECO:0000256" key="2">
    <source>
        <dbReference type="ARBA" id="ARBA00034247"/>
    </source>
</evidence>
<dbReference type="PANTHER" id="PTHR45138">
    <property type="entry name" value="REGULATORY COMPONENTS OF SENSORY TRANSDUCTION SYSTEM"/>
    <property type="match status" value="1"/>
</dbReference>
<evidence type="ECO:0000313" key="6">
    <source>
        <dbReference type="Proteomes" id="UP001231616"/>
    </source>
</evidence>
<dbReference type="RefSeq" id="WP_305894303.1">
    <property type="nucleotide sequence ID" value="NZ_JAUZVZ010000018.1"/>
</dbReference>
<sequence>MYRLLFVFFLSVLSWHSLAERVSHVEQQLDRHTQLPFLIPSEVMLQQWLQQLESQPDSASWYRAYSLLLLQQGITQVKGLEAKGELQALLERIDAQALSAQAEVYSALAELLLYHQHYSTALELVEPMQTMLSELQHPRLVYQFNHQIGRMLKANGQLEEALTYFLTAHLEITQLNDGQTEFRRQFLQLHMARIQSRLQNYRYSRQIASQALEVAYREGFQVLLAELHLIYGAAIHMLEGPTDEALAQYHLASKPVEGMMAGRTQMMALNNLGAVHLHRANYEQALGYLQHGVVIAGQLNNEREVHVMSFNIGYIQVLQGQTETGLRQMEQAYEAYKAKTTPVTQGIMLGHLADAYHAAGLYEQENAALRQHRRIREKVLEVERDRVYSELQVQFEAQEQGLRIQLLEQESLLRDERLATAHRENLWYSGLITLLLLGFIAAMLAMRHTRKLNSQLQELSKRDPLTQLYNRRALHDVKQQGGDLVLLLDVDHFKQINDQHGHDKGDTVLAELAQRLMNKVRKEDWVLRWGGEEFLLILRGVEADTAIESIQKVVAAVCDQPIAELDVSVSGGAVLLRDAEAMQQVLKQADLLLYRAKELGRKRILYQADHQDDPVEVSR</sequence>
<dbReference type="Gene3D" id="3.30.70.270">
    <property type="match status" value="1"/>
</dbReference>
<comment type="catalytic activity">
    <reaction evidence="2">
        <text>2 GTP = 3',3'-c-di-GMP + 2 diphosphate</text>
        <dbReference type="Rhea" id="RHEA:24898"/>
        <dbReference type="ChEBI" id="CHEBI:33019"/>
        <dbReference type="ChEBI" id="CHEBI:37565"/>
        <dbReference type="ChEBI" id="CHEBI:58805"/>
        <dbReference type="EC" id="2.7.7.65"/>
    </reaction>
</comment>
<dbReference type="PROSITE" id="PS50887">
    <property type="entry name" value="GGDEF"/>
    <property type="match status" value="1"/>
</dbReference>
<reference evidence="5 6" key="1">
    <citation type="submission" date="2023-08" db="EMBL/GenBank/DDBJ databases">
        <authorList>
            <person name="Joshi A."/>
            <person name="Thite S."/>
        </authorList>
    </citation>
    <scope>NUCLEOTIDE SEQUENCE [LARGE SCALE GENOMIC DNA]</scope>
    <source>
        <strain evidence="5 6">AC40</strain>
    </source>
</reference>
<dbReference type="SUPFAM" id="SSF48452">
    <property type="entry name" value="TPR-like"/>
    <property type="match status" value="1"/>
</dbReference>
<dbReference type="InterPro" id="IPR050469">
    <property type="entry name" value="Diguanylate_Cyclase"/>
</dbReference>
<organism evidence="5 6">
    <name type="scientific">Alkalimonas collagenimarina</name>
    <dbReference type="NCBI Taxonomy" id="400390"/>
    <lineage>
        <taxon>Bacteria</taxon>
        <taxon>Pseudomonadati</taxon>
        <taxon>Pseudomonadota</taxon>
        <taxon>Gammaproteobacteria</taxon>
        <taxon>Alkalimonas</taxon>
    </lineage>
</organism>
<evidence type="ECO:0000259" key="4">
    <source>
        <dbReference type="PROSITE" id="PS50887"/>
    </source>
</evidence>
<dbReference type="InterPro" id="IPR043128">
    <property type="entry name" value="Rev_trsase/Diguanyl_cyclase"/>
</dbReference>
<evidence type="ECO:0000256" key="1">
    <source>
        <dbReference type="ARBA" id="ARBA00012528"/>
    </source>
</evidence>
<dbReference type="SUPFAM" id="SSF55073">
    <property type="entry name" value="Nucleotide cyclase"/>
    <property type="match status" value="1"/>
</dbReference>
<dbReference type="EC" id="2.7.7.65" evidence="1"/>
<proteinExistence type="predicted"/>
<name>A0ABT9H2B1_9GAMM</name>